<evidence type="ECO:0000313" key="7">
    <source>
        <dbReference type="Proteomes" id="UP000694844"/>
    </source>
</evidence>
<keyword evidence="4 5" id="KW-0472">Membrane</keyword>
<dbReference type="Gene3D" id="2.60.120.40">
    <property type="match status" value="1"/>
</dbReference>
<keyword evidence="3" id="KW-0202">Cytokine</keyword>
<evidence type="ECO:0000256" key="4">
    <source>
        <dbReference type="ARBA" id="ARBA00023136"/>
    </source>
</evidence>
<dbReference type="GO" id="GO:0006955">
    <property type="term" value="P:immune response"/>
    <property type="evidence" value="ECO:0007669"/>
    <property type="project" value="InterPro"/>
</dbReference>
<keyword evidence="5" id="KW-1133">Transmembrane helix</keyword>
<dbReference type="InterPro" id="IPR008983">
    <property type="entry name" value="Tumour_necrosis_fac-like_dom"/>
</dbReference>
<name>A0A8B8ESL3_CRAVI</name>
<dbReference type="KEGG" id="cvn:111136383"/>
<comment type="similarity">
    <text evidence="2">Belongs to the tumor necrosis factor family.</text>
</comment>
<dbReference type="GO" id="GO:0005125">
    <property type="term" value="F:cytokine activity"/>
    <property type="evidence" value="ECO:0007669"/>
    <property type="project" value="UniProtKB-KW"/>
</dbReference>
<feature type="domain" description="THD" evidence="6">
    <location>
        <begin position="201"/>
        <end position="307"/>
    </location>
</feature>
<proteinExistence type="inferred from homology"/>
<feature type="transmembrane region" description="Helical" evidence="5">
    <location>
        <begin position="33"/>
        <end position="53"/>
    </location>
</feature>
<dbReference type="OrthoDB" id="6138388at2759"/>
<evidence type="ECO:0000256" key="2">
    <source>
        <dbReference type="ARBA" id="ARBA00008670"/>
    </source>
</evidence>
<dbReference type="SUPFAM" id="SSF49842">
    <property type="entry name" value="TNF-like"/>
    <property type="match status" value="1"/>
</dbReference>
<dbReference type="Proteomes" id="UP000694844">
    <property type="component" value="Chromosome 5"/>
</dbReference>
<evidence type="ECO:0000313" key="8">
    <source>
        <dbReference type="RefSeq" id="XP_022342907.1"/>
    </source>
</evidence>
<dbReference type="GO" id="GO:0016020">
    <property type="term" value="C:membrane"/>
    <property type="evidence" value="ECO:0007669"/>
    <property type="project" value="UniProtKB-SubCell"/>
</dbReference>
<keyword evidence="7" id="KW-1185">Reference proteome</keyword>
<dbReference type="GeneID" id="111136383"/>
<evidence type="ECO:0000256" key="3">
    <source>
        <dbReference type="ARBA" id="ARBA00022514"/>
    </source>
</evidence>
<dbReference type="GO" id="GO:0005615">
    <property type="term" value="C:extracellular space"/>
    <property type="evidence" value="ECO:0007669"/>
    <property type="project" value="UniProtKB-KW"/>
</dbReference>
<dbReference type="PANTHER" id="PTHR11471">
    <property type="entry name" value="TUMOR NECROSIS FACTOR FAMILY MEMBER"/>
    <property type="match status" value="1"/>
</dbReference>
<reference evidence="8" key="1">
    <citation type="submission" date="2025-08" db="UniProtKB">
        <authorList>
            <consortium name="RefSeq"/>
        </authorList>
    </citation>
    <scope>IDENTIFICATION</scope>
    <source>
        <tissue evidence="8">Whole sample</tissue>
    </source>
</reference>
<evidence type="ECO:0000256" key="5">
    <source>
        <dbReference type="SAM" id="Phobius"/>
    </source>
</evidence>
<sequence>MECNYLPKSESTCLCLPIPGKSASGDNFSHGTVARVLGLVVLLLSLAVLYLFLQIHQLNRTLDSLHVQEASSQVQNNENFRWNLKKSLEEDAHNSDRNIGVDREKRNGRWRIQIRNEVSEMKRQIDEIVNITIPNLQAGIMKKVVHLEMSSSMTQNILQLPVNSIVGCHNKQCLRWADPESTYSSTFDYMKDNAYDMVVAVKVRSPGLYFLYSQLAINGPRQGADPSVGFETVLVRGNTEKILIKSYITQDNRGGEYGGFAINVSPFDTINQMGTFKLLCDDYVFIRPIGNPALVFSNTQASYFGVSQINPARALLNGNHGCNARD</sequence>
<protein>
    <submittedName>
        <fullName evidence="8">Uncharacterized protein LOC111136383</fullName>
    </submittedName>
</protein>
<accession>A0A8B8ESL3</accession>
<comment type="subcellular location">
    <subcellularLocation>
        <location evidence="1">Membrane</location>
    </subcellularLocation>
</comment>
<dbReference type="InterPro" id="IPR006052">
    <property type="entry name" value="TNF_dom"/>
</dbReference>
<keyword evidence="5" id="KW-0812">Transmembrane</keyword>
<organism evidence="7 8">
    <name type="scientific">Crassostrea virginica</name>
    <name type="common">Eastern oyster</name>
    <dbReference type="NCBI Taxonomy" id="6565"/>
    <lineage>
        <taxon>Eukaryota</taxon>
        <taxon>Metazoa</taxon>
        <taxon>Spiralia</taxon>
        <taxon>Lophotrochozoa</taxon>
        <taxon>Mollusca</taxon>
        <taxon>Bivalvia</taxon>
        <taxon>Autobranchia</taxon>
        <taxon>Pteriomorphia</taxon>
        <taxon>Ostreida</taxon>
        <taxon>Ostreoidea</taxon>
        <taxon>Ostreidae</taxon>
        <taxon>Crassostrea</taxon>
    </lineage>
</organism>
<dbReference type="RefSeq" id="XP_022342907.1">
    <property type="nucleotide sequence ID" value="XM_022487199.1"/>
</dbReference>
<evidence type="ECO:0000259" key="6">
    <source>
        <dbReference type="Pfam" id="PF00229"/>
    </source>
</evidence>
<dbReference type="PANTHER" id="PTHR11471:SF13">
    <property type="entry name" value="TNF FAMILY PROFILE DOMAIN-CONTAINING PROTEIN"/>
    <property type="match status" value="1"/>
</dbReference>
<gene>
    <name evidence="8" type="primary">LOC111136383</name>
</gene>
<dbReference type="AlphaFoldDB" id="A0A8B8ESL3"/>
<evidence type="ECO:0000256" key="1">
    <source>
        <dbReference type="ARBA" id="ARBA00004370"/>
    </source>
</evidence>
<dbReference type="Pfam" id="PF00229">
    <property type="entry name" value="TNF"/>
    <property type="match status" value="1"/>
</dbReference>
<dbReference type="InterPro" id="IPR021184">
    <property type="entry name" value="TNF_CS"/>
</dbReference>
<dbReference type="GO" id="GO:0005164">
    <property type="term" value="F:tumor necrosis factor receptor binding"/>
    <property type="evidence" value="ECO:0007669"/>
    <property type="project" value="InterPro"/>
</dbReference>
<dbReference type="PROSITE" id="PS00251">
    <property type="entry name" value="THD_1"/>
    <property type="match status" value="1"/>
</dbReference>